<proteinExistence type="predicted"/>
<comment type="caution">
    <text evidence="1">The sequence shown here is derived from an EMBL/GenBank/DDBJ whole genome shotgun (WGS) entry which is preliminary data.</text>
</comment>
<name>A0A126UPG2_STRSU</name>
<dbReference type="Proteomes" id="UP000483765">
    <property type="component" value="Unassembled WGS sequence"/>
</dbReference>
<dbReference type="OrthoDB" id="9802366at2"/>
<organism evidence="1 2">
    <name type="scientific">Streptococcus suis</name>
    <dbReference type="NCBI Taxonomy" id="1307"/>
    <lineage>
        <taxon>Bacteria</taxon>
        <taxon>Bacillati</taxon>
        <taxon>Bacillota</taxon>
        <taxon>Bacilli</taxon>
        <taxon>Lactobacillales</taxon>
        <taxon>Streptococcaceae</taxon>
        <taxon>Streptococcus</taxon>
    </lineage>
</organism>
<dbReference type="RefSeq" id="WP_002937901.1">
    <property type="nucleotide sequence ID" value="NZ_BCCM01000006.1"/>
</dbReference>
<accession>A0A126UPG2</accession>
<gene>
    <name evidence="1" type="ORF">GLP18_09545</name>
</gene>
<sequence length="70" mass="7986">MKKEEIKQYLDVDLEFYYNGQGACFLPSICVVGYDNKGQQFDSIDKAMDAKVFDGKSLVDIWDEVLPQVS</sequence>
<evidence type="ECO:0000313" key="1">
    <source>
        <dbReference type="EMBL" id="MYN70444.1"/>
    </source>
</evidence>
<dbReference type="EMBL" id="WNXH01000018">
    <property type="protein sequence ID" value="MYN70444.1"/>
    <property type="molecule type" value="Genomic_DNA"/>
</dbReference>
<protein>
    <submittedName>
        <fullName evidence="1">Uncharacterized protein</fullName>
    </submittedName>
</protein>
<reference evidence="1 2" key="1">
    <citation type="submission" date="2019-11" db="EMBL/GenBank/DDBJ databases">
        <title>Divergent Streptococcus suis from cattle.</title>
        <authorList>
            <person name="Williamson C."/>
        </authorList>
    </citation>
    <scope>NUCLEOTIDE SEQUENCE [LARGE SCALE GENOMIC DNA]</scope>
    <source>
        <strain evidence="1 2">10-36905</strain>
    </source>
</reference>
<dbReference type="AlphaFoldDB" id="A0A126UPG2"/>
<evidence type="ECO:0000313" key="2">
    <source>
        <dbReference type="Proteomes" id="UP000483765"/>
    </source>
</evidence>